<dbReference type="SMART" id="SM00387">
    <property type="entry name" value="HATPase_c"/>
    <property type="match status" value="1"/>
</dbReference>
<dbReference type="Gene3D" id="1.10.287.130">
    <property type="match status" value="1"/>
</dbReference>
<accession>A0A930BRW1</accession>
<dbReference type="InterPro" id="IPR003661">
    <property type="entry name" value="HisK_dim/P_dom"/>
</dbReference>
<feature type="domain" description="Histidine kinase" evidence="14">
    <location>
        <begin position="234"/>
        <end position="447"/>
    </location>
</feature>
<dbReference type="GO" id="GO:0005886">
    <property type="term" value="C:plasma membrane"/>
    <property type="evidence" value="ECO:0007669"/>
    <property type="project" value="TreeGrafter"/>
</dbReference>
<evidence type="ECO:0000256" key="13">
    <source>
        <dbReference type="SAM" id="Phobius"/>
    </source>
</evidence>
<proteinExistence type="predicted"/>
<dbReference type="InterPro" id="IPR013727">
    <property type="entry name" value="2CSK_N"/>
</dbReference>
<dbReference type="Gene3D" id="3.30.565.10">
    <property type="entry name" value="Histidine kinase-like ATPase, C-terminal domain"/>
    <property type="match status" value="1"/>
</dbReference>
<comment type="subcellular location">
    <subcellularLocation>
        <location evidence="2">Membrane</location>
        <topology evidence="2">Multi-pass membrane protein</topology>
    </subcellularLocation>
</comment>
<evidence type="ECO:0000256" key="6">
    <source>
        <dbReference type="ARBA" id="ARBA00022692"/>
    </source>
</evidence>
<evidence type="ECO:0000256" key="11">
    <source>
        <dbReference type="ARBA" id="ARBA00023012"/>
    </source>
</evidence>
<organism evidence="15 16">
    <name type="scientific">Dechloromonas agitata</name>
    <dbReference type="NCBI Taxonomy" id="73030"/>
    <lineage>
        <taxon>Bacteria</taxon>
        <taxon>Pseudomonadati</taxon>
        <taxon>Pseudomonadota</taxon>
        <taxon>Betaproteobacteria</taxon>
        <taxon>Rhodocyclales</taxon>
        <taxon>Azonexaceae</taxon>
        <taxon>Dechloromonas</taxon>
    </lineage>
</organism>
<keyword evidence="4" id="KW-0597">Phosphoprotein</keyword>
<dbReference type="InterPro" id="IPR005467">
    <property type="entry name" value="His_kinase_dom"/>
</dbReference>
<dbReference type="CDD" id="cd00075">
    <property type="entry name" value="HATPase"/>
    <property type="match status" value="1"/>
</dbReference>
<evidence type="ECO:0000256" key="8">
    <source>
        <dbReference type="ARBA" id="ARBA00022777"/>
    </source>
</evidence>
<dbReference type="SUPFAM" id="SSF55874">
    <property type="entry name" value="ATPase domain of HSP90 chaperone/DNA topoisomerase II/histidine kinase"/>
    <property type="match status" value="1"/>
</dbReference>
<keyword evidence="7" id="KW-0547">Nucleotide-binding</keyword>
<dbReference type="InterPro" id="IPR036890">
    <property type="entry name" value="HATPase_C_sf"/>
</dbReference>
<comment type="caution">
    <text evidence="15">The sequence shown here is derived from an EMBL/GenBank/DDBJ whole genome shotgun (WGS) entry which is preliminary data.</text>
</comment>
<evidence type="ECO:0000256" key="10">
    <source>
        <dbReference type="ARBA" id="ARBA00022989"/>
    </source>
</evidence>
<keyword evidence="5" id="KW-0808">Transferase</keyword>
<dbReference type="Gene3D" id="1.20.5.1040">
    <property type="entry name" value="Sensor protein qsec"/>
    <property type="match status" value="1"/>
</dbReference>
<keyword evidence="12 13" id="KW-0472">Membrane</keyword>
<dbReference type="EMBL" id="JABZMI010000134">
    <property type="protein sequence ID" value="MBF1164978.1"/>
    <property type="molecule type" value="Genomic_DNA"/>
</dbReference>
<dbReference type="Proteomes" id="UP000718593">
    <property type="component" value="Unassembled WGS sequence"/>
</dbReference>
<dbReference type="InterPro" id="IPR004358">
    <property type="entry name" value="Sig_transdc_His_kin-like_C"/>
</dbReference>
<dbReference type="Pfam" id="PF08521">
    <property type="entry name" value="2CSK_N"/>
    <property type="match status" value="1"/>
</dbReference>
<evidence type="ECO:0000256" key="9">
    <source>
        <dbReference type="ARBA" id="ARBA00022840"/>
    </source>
</evidence>
<dbReference type="SUPFAM" id="SSF47384">
    <property type="entry name" value="Homodimeric domain of signal transducing histidine kinase"/>
    <property type="match status" value="1"/>
</dbReference>
<dbReference type="GO" id="GO:0000155">
    <property type="term" value="F:phosphorelay sensor kinase activity"/>
    <property type="evidence" value="ECO:0007669"/>
    <property type="project" value="InterPro"/>
</dbReference>
<evidence type="ECO:0000256" key="12">
    <source>
        <dbReference type="ARBA" id="ARBA00023136"/>
    </source>
</evidence>
<reference evidence="15" key="1">
    <citation type="submission" date="2020-04" db="EMBL/GenBank/DDBJ databases">
        <title>Deep metagenomics examines the oral microbiome during advanced dental caries in children, revealing novel taxa and co-occurrences with host molecules.</title>
        <authorList>
            <person name="Baker J.L."/>
            <person name="Morton J.T."/>
            <person name="Dinis M."/>
            <person name="Alvarez R."/>
            <person name="Tran N.C."/>
            <person name="Knight R."/>
            <person name="Edlund A."/>
        </authorList>
    </citation>
    <scope>NUCLEOTIDE SEQUENCE</scope>
    <source>
        <strain evidence="15">JCVI_32_bin.24</strain>
    </source>
</reference>
<dbReference type="Pfam" id="PF00512">
    <property type="entry name" value="HisKA"/>
    <property type="match status" value="1"/>
</dbReference>
<dbReference type="InterPro" id="IPR036097">
    <property type="entry name" value="HisK_dim/P_sf"/>
</dbReference>
<evidence type="ECO:0000256" key="4">
    <source>
        <dbReference type="ARBA" id="ARBA00022553"/>
    </source>
</evidence>
<protein>
    <recommendedName>
        <fullName evidence="3">histidine kinase</fullName>
        <ecNumber evidence="3">2.7.13.3</ecNumber>
    </recommendedName>
</protein>
<keyword evidence="6 13" id="KW-0812">Transmembrane</keyword>
<keyword evidence="10 13" id="KW-1133">Transmembrane helix</keyword>
<sequence>MSTAWFSLKRRLLMLLLGGVAAAWLGTFVFSYFDAHHEVDELFDAQMAQAAQTLLALANHDAEEQIENLGDAAHKYQRRLRCQLWHAEGRLLMRSQNAPETPLTTVDGFSETDDATTGHWRHYSQWNTERTVQVQVSEDHRVRDELIGQIARRLILPALPGLPLIGLWVWLATRRGLSSLDDIANDIARRDPQQLQPLNPASAPAEIRPLLEALNGLLHRVDQTLENERRFTADAAHELRTPLAALQAQLQVALRARDDAERQQSLNNLQQGLHRAARLVDQMLLLARLDPESGLPDAQAVSLPALAEAACATQGSDILARNIDFDLQSAPGCVITGQAEWLQVLIRNLLDNALRYTPPGGRISLVIEPVGQHIRLSINDNGPGIPAEERGNVLRRFHRLESTTQPGSGLGLAIAARIAELHGATLSLNDSPFGQGLSVVVDFAASKLSALGNR</sequence>
<keyword evidence="11" id="KW-0902">Two-component regulatory system</keyword>
<dbReference type="PROSITE" id="PS50109">
    <property type="entry name" value="HIS_KIN"/>
    <property type="match status" value="1"/>
</dbReference>
<evidence type="ECO:0000313" key="15">
    <source>
        <dbReference type="EMBL" id="MBF1164978.1"/>
    </source>
</evidence>
<dbReference type="InterPro" id="IPR050428">
    <property type="entry name" value="TCS_sensor_his_kinase"/>
</dbReference>
<dbReference type="PANTHER" id="PTHR45436:SF14">
    <property type="entry name" value="SENSOR PROTEIN QSEC"/>
    <property type="match status" value="1"/>
</dbReference>
<dbReference type="GO" id="GO:0005524">
    <property type="term" value="F:ATP binding"/>
    <property type="evidence" value="ECO:0007669"/>
    <property type="project" value="UniProtKB-KW"/>
</dbReference>
<dbReference type="AlphaFoldDB" id="A0A930BRW1"/>
<gene>
    <name evidence="15" type="ORF">HXL68_08045</name>
</gene>
<dbReference type="Pfam" id="PF02518">
    <property type="entry name" value="HATPase_c"/>
    <property type="match status" value="1"/>
</dbReference>
<name>A0A930BRW1_9RHOO</name>
<evidence type="ECO:0000256" key="5">
    <source>
        <dbReference type="ARBA" id="ARBA00022679"/>
    </source>
</evidence>
<evidence type="ECO:0000313" key="16">
    <source>
        <dbReference type="Proteomes" id="UP000718593"/>
    </source>
</evidence>
<keyword evidence="9" id="KW-0067">ATP-binding</keyword>
<keyword evidence="8 15" id="KW-0418">Kinase</keyword>
<dbReference type="CDD" id="cd00082">
    <property type="entry name" value="HisKA"/>
    <property type="match status" value="1"/>
</dbReference>
<evidence type="ECO:0000259" key="14">
    <source>
        <dbReference type="PROSITE" id="PS50109"/>
    </source>
</evidence>
<dbReference type="PANTHER" id="PTHR45436">
    <property type="entry name" value="SENSOR HISTIDINE KINASE YKOH"/>
    <property type="match status" value="1"/>
</dbReference>
<feature type="transmembrane region" description="Helical" evidence="13">
    <location>
        <begin position="12"/>
        <end position="33"/>
    </location>
</feature>
<dbReference type="PRINTS" id="PR00344">
    <property type="entry name" value="BCTRLSENSOR"/>
</dbReference>
<dbReference type="SMART" id="SM00388">
    <property type="entry name" value="HisKA"/>
    <property type="match status" value="1"/>
</dbReference>
<evidence type="ECO:0000256" key="3">
    <source>
        <dbReference type="ARBA" id="ARBA00012438"/>
    </source>
</evidence>
<evidence type="ECO:0000256" key="7">
    <source>
        <dbReference type="ARBA" id="ARBA00022741"/>
    </source>
</evidence>
<dbReference type="EC" id="2.7.13.3" evidence="3"/>
<evidence type="ECO:0000256" key="2">
    <source>
        <dbReference type="ARBA" id="ARBA00004141"/>
    </source>
</evidence>
<comment type="catalytic activity">
    <reaction evidence="1">
        <text>ATP + protein L-histidine = ADP + protein N-phospho-L-histidine.</text>
        <dbReference type="EC" id="2.7.13.3"/>
    </reaction>
</comment>
<evidence type="ECO:0000256" key="1">
    <source>
        <dbReference type="ARBA" id="ARBA00000085"/>
    </source>
</evidence>
<dbReference type="InterPro" id="IPR003594">
    <property type="entry name" value="HATPase_dom"/>
</dbReference>